<evidence type="ECO:0000313" key="1">
    <source>
        <dbReference type="EMBL" id="KAK5785558.1"/>
    </source>
</evidence>
<dbReference type="Pfam" id="PF14223">
    <property type="entry name" value="Retrotran_gag_2"/>
    <property type="match status" value="1"/>
</dbReference>
<dbReference type="PANTHER" id="PTHR47592:SF27">
    <property type="entry name" value="OS08G0421700 PROTEIN"/>
    <property type="match status" value="1"/>
</dbReference>
<dbReference type="Proteomes" id="UP001358586">
    <property type="component" value="Chromosome 11"/>
</dbReference>
<protein>
    <submittedName>
        <fullName evidence="1">Uncharacterized protein</fullName>
    </submittedName>
</protein>
<gene>
    <name evidence="1" type="ORF">PVK06_040154</name>
</gene>
<dbReference type="EMBL" id="JARKNE010000011">
    <property type="protein sequence ID" value="KAK5785558.1"/>
    <property type="molecule type" value="Genomic_DNA"/>
</dbReference>
<dbReference type="PANTHER" id="PTHR47592">
    <property type="entry name" value="PBF68 PROTEIN"/>
    <property type="match status" value="1"/>
</dbReference>
<keyword evidence="2" id="KW-1185">Reference proteome</keyword>
<accession>A0ABR0N4Q1</accession>
<sequence length="105" mass="12348">MVDSKLVVNQVQEFQLIIHEILAKGIIISESFQVAAIIEKLTLAWNYFKNYLKHKRKEMSVEDLIVRLWIEEDNRGTEKRLNKTTNDNVSKANTVEVKNDFKKEK</sequence>
<proteinExistence type="predicted"/>
<evidence type="ECO:0000313" key="2">
    <source>
        <dbReference type="Proteomes" id="UP001358586"/>
    </source>
</evidence>
<comment type="caution">
    <text evidence="1">The sequence shown here is derived from an EMBL/GenBank/DDBJ whole genome shotgun (WGS) entry which is preliminary data.</text>
</comment>
<reference evidence="1 2" key="1">
    <citation type="submission" date="2023-03" db="EMBL/GenBank/DDBJ databases">
        <title>WGS of Gossypium arboreum.</title>
        <authorList>
            <person name="Yu D."/>
        </authorList>
    </citation>
    <scope>NUCLEOTIDE SEQUENCE [LARGE SCALE GENOMIC DNA]</scope>
    <source>
        <tissue evidence="1">Leaf</tissue>
    </source>
</reference>
<name>A0ABR0N4Q1_GOSAR</name>
<organism evidence="1 2">
    <name type="scientific">Gossypium arboreum</name>
    <name type="common">Tree cotton</name>
    <name type="synonym">Gossypium nanking</name>
    <dbReference type="NCBI Taxonomy" id="29729"/>
    <lineage>
        <taxon>Eukaryota</taxon>
        <taxon>Viridiplantae</taxon>
        <taxon>Streptophyta</taxon>
        <taxon>Embryophyta</taxon>
        <taxon>Tracheophyta</taxon>
        <taxon>Spermatophyta</taxon>
        <taxon>Magnoliopsida</taxon>
        <taxon>eudicotyledons</taxon>
        <taxon>Gunneridae</taxon>
        <taxon>Pentapetalae</taxon>
        <taxon>rosids</taxon>
        <taxon>malvids</taxon>
        <taxon>Malvales</taxon>
        <taxon>Malvaceae</taxon>
        <taxon>Malvoideae</taxon>
        <taxon>Gossypium</taxon>
    </lineage>
</organism>